<dbReference type="AlphaFoldDB" id="A0A0W1AS11"/>
<reference evidence="3 4" key="1">
    <citation type="journal article" date="2015" name="Int. Biodeterior. Biodegradation">
        <title>Physiological and genetic screening methods for the isolation of methyl tert-butyl ether-degrading bacteria for bioremediation purposes.</title>
        <authorList>
            <person name="Guisado I.M."/>
            <person name="Purswani J."/>
            <person name="Gonzalez Lopez J."/>
            <person name="Pozo C."/>
        </authorList>
    </citation>
    <scope>NUCLEOTIDE SEQUENCE [LARGE SCALE GENOMIC DNA]</scope>
    <source>
        <strain evidence="3 4">SH7</strain>
    </source>
</reference>
<dbReference type="Proteomes" id="UP000054709">
    <property type="component" value="Unassembled WGS sequence"/>
</dbReference>
<evidence type="ECO:0000313" key="4">
    <source>
        <dbReference type="Proteomes" id="UP000054709"/>
    </source>
</evidence>
<accession>A0A0W1AS11</accession>
<feature type="domain" description="Endonuclease/exonuclease/phosphatase" evidence="2">
    <location>
        <begin position="90"/>
        <end position="343"/>
    </location>
</feature>
<keyword evidence="3" id="KW-0378">Hydrolase</keyword>
<dbReference type="Pfam" id="PF03372">
    <property type="entry name" value="Exo_endo_phos"/>
    <property type="match status" value="1"/>
</dbReference>
<keyword evidence="1" id="KW-1133">Transmembrane helix</keyword>
<dbReference type="PANTHER" id="PTHR14859">
    <property type="entry name" value="CALCOFLUOR WHITE HYPERSENSITIVE PROTEIN PRECURSOR"/>
    <property type="match status" value="1"/>
</dbReference>
<evidence type="ECO:0000256" key="1">
    <source>
        <dbReference type="SAM" id="Phobius"/>
    </source>
</evidence>
<proteinExistence type="predicted"/>
<dbReference type="GO" id="GO:0004519">
    <property type="term" value="F:endonuclease activity"/>
    <property type="evidence" value="ECO:0007669"/>
    <property type="project" value="UniProtKB-KW"/>
</dbReference>
<dbReference type="GO" id="GO:0016020">
    <property type="term" value="C:membrane"/>
    <property type="evidence" value="ECO:0007669"/>
    <property type="project" value="GOC"/>
</dbReference>
<keyword evidence="1" id="KW-0812">Transmembrane</keyword>
<keyword evidence="3" id="KW-0540">Nuclease</keyword>
<feature type="transmembrane region" description="Helical" evidence="1">
    <location>
        <begin position="6"/>
        <end position="27"/>
    </location>
</feature>
<dbReference type="GO" id="GO:0006506">
    <property type="term" value="P:GPI anchor biosynthetic process"/>
    <property type="evidence" value="ECO:0007669"/>
    <property type="project" value="TreeGrafter"/>
</dbReference>
<organism evidence="3 4">
    <name type="scientific">Paenibacillus etheri</name>
    <dbReference type="NCBI Taxonomy" id="1306852"/>
    <lineage>
        <taxon>Bacteria</taxon>
        <taxon>Bacillati</taxon>
        <taxon>Bacillota</taxon>
        <taxon>Bacilli</taxon>
        <taxon>Bacillales</taxon>
        <taxon>Paenibacillaceae</taxon>
        <taxon>Paenibacillus</taxon>
    </lineage>
</organism>
<dbReference type="OrthoDB" id="7616949at2"/>
<sequence length="353" mass="39416">MSSTAIKIIGFALLAAVLIFGSFLLYITITDYKPKETTPLKVNHNQEQMMKQGESFSITTFNIGYAGLDKDQDFFMDGGTKSRSSSEGQTKVNLEAIASLMATSGSELFMLQEVDVDSSRSNHIDEVSFLSNTFSDYSNVFATNYKVPWVPIPVLDPMGSVNSGLLTLSKFGSTSNVRYDLPGKESWPRQLFELDRAFMESRFPVDNGKELIMINLHLSAFDQGGTIRKQQLEYLLTYIQRENDKGNYLILGGDWNHSLPGTTPEAFKTTQAWPEWLQKFPEDFKPEGFQWAVDAKVPSVRTLDVAYSEGVNFRAVIDGFLVSPNITISGVQGHDLSFEHSDHNPVTATLILK</sequence>
<evidence type="ECO:0000313" key="3">
    <source>
        <dbReference type="EMBL" id="KTD84051.1"/>
    </source>
</evidence>
<dbReference type="Gene3D" id="3.60.10.10">
    <property type="entry name" value="Endonuclease/exonuclease/phosphatase"/>
    <property type="match status" value="1"/>
</dbReference>
<dbReference type="SUPFAM" id="SSF56219">
    <property type="entry name" value="DNase I-like"/>
    <property type="match status" value="1"/>
</dbReference>
<keyword evidence="3" id="KW-0255">Endonuclease</keyword>
<keyword evidence="1" id="KW-0472">Membrane</keyword>
<name>A0A0W1AS11_9BACL</name>
<keyword evidence="4" id="KW-1185">Reference proteome</keyword>
<gene>
    <name evidence="3" type="ORF">UQ64_28230</name>
</gene>
<dbReference type="InterPro" id="IPR005135">
    <property type="entry name" value="Endo/exonuclease/phosphatase"/>
</dbReference>
<dbReference type="PANTHER" id="PTHR14859:SF1">
    <property type="entry name" value="PGAP2-INTERACTING PROTEIN"/>
    <property type="match status" value="1"/>
</dbReference>
<protein>
    <submittedName>
        <fullName evidence="3">Endonuclease</fullName>
    </submittedName>
</protein>
<evidence type="ECO:0000259" key="2">
    <source>
        <dbReference type="Pfam" id="PF03372"/>
    </source>
</evidence>
<dbReference type="InterPro" id="IPR036691">
    <property type="entry name" value="Endo/exonu/phosph_ase_sf"/>
</dbReference>
<dbReference type="InterPro" id="IPR051916">
    <property type="entry name" value="GPI-anchor_lipid_remodeler"/>
</dbReference>
<comment type="caution">
    <text evidence="3">The sequence shown here is derived from an EMBL/GenBank/DDBJ whole genome shotgun (WGS) entry which is preliminary data.</text>
</comment>
<dbReference type="RefSeq" id="WP_060626123.1">
    <property type="nucleotide sequence ID" value="NZ_LCZJ02000037.1"/>
</dbReference>
<dbReference type="EMBL" id="LCZJ02000037">
    <property type="protein sequence ID" value="KTD84051.1"/>
    <property type="molecule type" value="Genomic_DNA"/>
</dbReference>